<sequence length="32" mass="3592">MLNFRFCGEAGRTIASNMQTMAGVIDFLRGHF</sequence>
<dbReference type="AlphaFoldDB" id="A0A0E9V0L1"/>
<dbReference type="EMBL" id="GBXM01036995">
    <property type="protein sequence ID" value="JAH71582.1"/>
    <property type="molecule type" value="Transcribed_RNA"/>
</dbReference>
<name>A0A0E9V0L1_ANGAN</name>
<reference evidence="1" key="2">
    <citation type="journal article" date="2015" name="Fish Shellfish Immunol.">
        <title>Early steps in the European eel (Anguilla anguilla)-Vibrio vulnificus interaction in the gills: Role of the RtxA13 toxin.</title>
        <authorList>
            <person name="Callol A."/>
            <person name="Pajuelo D."/>
            <person name="Ebbesson L."/>
            <person name="Teles M."/>
            <person name="MacKenzie S."/>
            <person name="Amaro C."/>
        </authorList>
    </citation>
    <scope>NUCLEOTIDE SEQUENCE</scope>
</reference>
<protein>
    <submittedName>
        <fullName evidence="1">Uncharacterized protein</fullName>
    </submittedName>
</protein>
<proteinExistence type="predicted"/>
<accession>A0A0E9V0L1</accession>
<reference evidence="1" key="1">
    <citation type="submission" date="2014-11" db="EMBL/GenBank/DDBJ databases">
        <authorList>
            <person name="Amaro Gonzalez C."/>
        </authorList>
    </citation>
    <scope>NUCLEOTIDE SEQUENCE</scope>
</reference>
<organism evidence="1">
    <name type="scientific">Anguilla anguilla</name>
    <name type="common">European freshwater eel</name>
    <name type="synonym">Muraena anguilla</name>
    <dbReference type="NCBI Taxonomy" id="7936"/>
    <lineage>
        <taxon>Eukaryota</taxon>
        <taxon>Metazoa</taxon>
        <taxon>Chordata</taxon>
        <taxon>Craniata</taxon>
        <taxon>Vertebrata</taxon>
        <taxon>Euteleostomi</taxon>
        <taxon>Actinopterygii</taxon>
        <taxon>Neopterygii</taxon>
        <taxon>Teleostei</taxon>
        <taxon>Anguilliformes</taxon>
        <taxon>Anguillidae</taxon>
        <taxon>Anguilla</taxon>
    </lineage>
</organism>
<evidence type="ECO:0000313" key="1">
    <source>
        <dbReference type="EMBL" id="JAH71582.1"/>
    </source>
</evidence>